<dbReference type="AlphaFoldDB" id="A0A1I5S3D4"/>
<dbReference type="OrthoDB" id="9773039at2"/>
<feature type="domain" description="XdhC- CoxI" evidence="1">
    <location>
        <begin position="16"/>
        <end position="74"/>
    </location>
</feature>
<organism evidence="3 4">
    <name type="scientific">Pseudarcicella hirudinis</name>
    <dbReference type="NCBI Taxonomy" id="1079859"/>
    <lineage>
        <taxon>Bacteria</taxon>
        <taxon>Pseudomonadati</taxon>
        <taxon>Bacteroidota</taxon>
        <taxon>Cytophagia</taxon>
        <taxon>Cytophagales</taxon>
        <taxon>Flectobacillaceae</taxon>
        <taxon>Pseudarcicella</taxon>
    </lineage>
</organism>
<dbReference type="EMBL" id="FOXH01000004">
    <property type="protein sequence ID" value="SFP65240.1"/>
    <property type="molecule type" value="Genomic_DNA"/>
</dbReference>
<dbReference type="Gene3D" id="3.40.50.720">
    <property type="entry name" value="NAD(P)-binding Rossmann-like Domain"/>
    <property type="match status" value="1"/>
</dbReference>
<proteinExistence type="predicted"/>
<keyword evidence="4" id="KW-1185">Reference proteome</keyword>
<evidence type="ECO:0000259" key="2">
    <source>
        <dbReference type="Pfam" id="PF13478"/>
    </source>
</evidence>
<dbReference type="InterPro" id="IPR003777">
    <property type="entry name" value="XdhC_CoxI"/>
</dbReference>
<evidence type="ECO:0000259" key="1">
    <source>
        <dbReference type="Pfam" id="PF02625"/>
    </source>
</evidence>
<dbReference type="STRING" id="1079859.SAMN04515674_104386"/>
<dbReference type="InterPro" id="IPR052698">
    <property type="entry name" value="MoCofactor_Util/Proc"/>
</dbReference>
<feature type="domain" description="XdhC Rossmann" evidence="2">
    <location>
        <begin position="173"/>
        <end position="316"/>
    </location>
</feature>
<name>A0A1I5S3D4_9BACT</name>
<dbReference type="RefSeq" id="WP_092016091.1">
    <property type="nucleotide sequence ID" value="NZ_FOXH01000004.1"/>
</dbReference>
<dbReference type="InterPro" id="IPR027051">
    <property type="entry name" value="XdhC_Rossmann_dom"/>
</dbReference>
<dbReference type="Pfam" id="PF13478">
    <property type="entry name" value="XdhC_C"/>
    <property type="match status" value="1"/>
</dbReference>
<evidence type="ECO:0000313" key="4">
    <source>
        <dbReference type="Proteomes" id="UP000199306"/>
    </source>
</evidence>
<protein>
    <submittedName>
        <fullName evidence="3">Xanthine dehydrogenase accessory factor</fullName>
    </submittedName>
</protein>
<sequence>MSERIKLWQLIEKSLQDDVSVVLMYVLESEGSSPGRQGFCLAINAKAEMAGSIGGGIMEYKFVEMVKEKLKNNEKIPTEIRQQIHDKSAPANQSGMICSGEQKILVYQVRQEDLPVIQNLLFSLKNCRNGSLELSPSGLFFVEEHAQEEDFVFSFQSEKAWFYKEKTGPKNHLYIVGSGHCSLALSRIMSTLDFCIHLFDDRSGLNTFMKNDFVHRKTIVQDYRELKDLISSGKHHYVVIMTFGYRTDDIAFQALWGKEFRYLGMMGSKAKVEKMFEDYYKSGLDSLRLKQVHSPVGLPIKSETPEEIAISIAAEIISIKNGLQALPD</sequence>
<accession>A0A1I5S3D4</accession>
<reference evidence="3 4" key="1">
    <citation type="submission" date="2016-10" db="EMBL/GenBank/DDBJ databases">
        <authorList>
            <person name="de Groot N.N."/>
        </authorList>
    </citation>
    <scope>NUCLEOTIDE SEQUENCE [LARGE SCALE GENOMIC DNA]</scope>
    <source>
        <strain evidence="4">E92,LMG 26720,CCM 7988</strain>
    </source>
</reference>
<dbReference type="PANTHER" id="PTHR30388">
    <property type="entry name" value="ALDEHYDE OXIDOREDUCTASE MOLYBDENUM COFACTOR ASSEMBLY PROTEIN"/>
    <property type="match status" value="1"/>
</dbReference>
<dbReference type="PANTHER" id="PTHR30388:SF6">
    <property type="entry name" value="XANTHINE DEHYDROGENASE SUBUNIT A-RELATED"/>
    <property type="match status" value="1"/>
</dbReference>
<dbReference type="Pfam" id="PF02625">
    <property type="entry name" value="XdhC_CoxI"/>
    <property type="match status" value="1"/>
</dbReference>
<gene>
    <name evidence="3" type="ORF">SAMN04515674_104386</name>
</gene>
<evidence type="ECO:0000313" key="3">
    <source>
        <dbReference type="EMBL" id="SFP65240.1"/>
    </source>
</evidence>
<dbReference type="Proteomes" id="UP000199306">
    <property type="component" value="Unassembled WGS sequence"/>
</dbReference>